<protein>
    <submittedName>
        <fullName evidence="12">Toll-like receptor 3</fullName>
    </submittedName>
</protein>
<evidence type="ECO:0000259" key="10">
    <source>
        <dbReference type="SMART" id="SM00082"/>
    </source>
</evidence>
<keyword evidence="2" id="KW-0433">Leucine-rich repeat</keyword>
<keyword evidence="6 9" id="KW-1133">Transmembrane helix</keyword>
<evidence type="ECO:0000313" key="11">
    <source>
        <dbReference type="Proteomes" id="UP000694844"/>
    </source>
</evidence>
<evidence type="ECO:0000256" key="2">
    <source>
        <dbReference type="ARBA" id="ARBA00022614"/>
    </source>
</evidence>
<dbReference type="SMART" id="SM00369">
    <property type="entry name" value="LRR_TYP"/>
    <property type="match status" value="3"/>
</dbReference>
<gene>
    <name evidence="12" type="primary">LOC111136240</name>
</gene>
<name>A0A8B8ERT3_CRAVI</name>
<dbReference type="InterPro" id="IPR032675">
    <property type="entry name" value="LRR_dom_sf"/>
</dbReference>
<dbReference type="AlphaFoldDB" id="A0A8B8ERT3"/>
<dbReference type="SUPFAM" id="SSF52058">
    <property type="entry name" value="L domain-like"/>
    <property type="match status" value="2"/>
</dbReference>
<dbReference type="GO" id="GO:0007165">
    <property type="term" value="P:signal transduction"/>
    <property type="evidence" value="ECO:0007669"/>
    <property type="project" value="TreeGrafter"/>
</dbReference>
<dbReference type="InterPro" id="IPR000483">
    <property type="entry name" value="Cys-rich_flank_reg_C"/>
</dbReference>
<dbReference type="GO" id="GO:0038023">
    <property type="term" value="F:signaling receptor activity"/>
    <property type="evidence" value="ECO:0007669"/>
    <property type="project" value="TreeGrafter"/>
</dbReference>
<evidence type="ECO:0000256" key="1">
    <source>
        <dbReference type="ARBA" id="ARBA00004167"/>
    </source>
</evidence>
<dbReference type="PANTHER" id="PTHR24365:SF541">
    <property type="entry name" value="PROTEIN TOLL-RELATED"/>
    <property type="match status" value="1"/>
</dbReference>
<evidence type="ECO:0000256" key="5">
    <source>
        <dbReference type="ARBA" id="ARBA00022737"/>
    </source>
</evidence>
<evidence type="ECO:0000256" key="7">
    <source>
        <dbReference type="ARBA" id="ARBA00023136"/>
    </source>
</evidence>
<dbReference type="OrthoDB" id="8861968at2759"/>
<keyword evidence="8" id="KW-0325">Glycoprotein</keyword>
<sequence>MNRYSEMRMMITWTFIVCAVLIPALCTNLLTKCPCYKRQLQHYSNKEKNKSCILEDSLVKVLSLTDFYSDCIRNVTHFTLSNTQTQSIESGFFGNFTKLKILTVGNIRLTHNITPAFKGIQNTTLETLKLEKVATNDDILENVYSQLPPNLTELLLLEINHLTTFPLHRIQSLKRLNTLFLNNSMSFRHFVFENISNPLPLKTLSVANTSYFWTSVFKFNETNCVLPYLENFNLSHTFVNVSTAMGKANCLKNLKVLDLQHCIFEDGLYNDSFRLLQKLQRLIISEAINIYQLPLLNNSLTHLEMNKIQFNFNATPDNLNIFGNLERLQHLEIRCLNLGQWSDGDFEFLLKPLTNLQYFDASDNNLTVIPKAFLKMHMLQTVILENNLITQWHREIFQSENLTELRLQNNLIEYLDTRFIPSTVEKLNLSYNPFLCTCDLVPFIIWVKERKKLYHDWFDDWRHRYICACPKNKQNKSLSEFNPKPTDCQPFNKIVITAMVLCCLMVVIVFIAQLVAWHRERKGVSSKKPKYRRLDTVS</sequence>
<feature type="domain" description="LRRCT" evidence="10">
    <location>
        <begin position="432"/>
        <end position="489"/>
    </location>
</feature>
<dbReference type="KEGG" id="cvn:111136240"/>
<evidence type="ECO:0000256" key="4">
    <source>
        <dbReference type="ARBA" id="ARBA00022729"/>
    </source>
</evidence>
<keyword evidence="4" id="KW-0732">Signal</keyword>
<reference evidence="12" key="1">
    <citation type="submission" date="2025-08" db="UniProtKB">
        <authorList>
            <consortium name="RefSeq"/>
        </authorList>
    </citation>
    <scope>IDENTIFICATION</scope>
    <source>
        <tissue evidence="12">Whole sample</tissue>
    </source>
</reference>
<comment type="subcellular location">
    <subcellularLocation>
        <location evidence="1">Membrane</location>
        <topology evidence="1">Single-pass membrane protein</topology>
    </subcellularLocation>
</comment>
<accession>A0A8B8ERT3</accession>
<evidence type="ECO:0000256" key="8">
    <source>
        <dbReference type="ARBA" id="ARBA00023180"/>
    </source>
</evidence>
<dbReference type="SMART" id="SM00082">
    <property type="entry name" value="LRRCT"/>
    <property type="match status" value="1"/>
</dbReference>
<evidence type="ECO:0000256" key="6">
    <source>
        <dbReference type="ARBA" id="ARBA00022989"/>
    </source>
</evidence>
<evidence type="ECO:0000256" key="9">
    <source>
        <dbReference type="SAM" id="Phobius"/>
    </source>
</evidence>
<dbReference type="InterPro" id="IPR003591">
    <property type="entry name" value="Leu-rich_rpt_typical-subtyp"/>
</dbReference>
<dbReference type="Proteomes" id="UP000694844">
    <property type="component" value="Chromosome 5"/>
</dbReference>
<dbReference type="GeneID" id="111136240"/>
<dbReference type="PANTHER" id="PTHR24365">
    <property type="entry name" value="TOLL-LIKE RECEPTOR"/>
    <property type="match status" value="1"/>
</dbReference>
<feature type="transmembrane region" description="Helical" evidence="9">
    <location>
        <begin position="494"/>
        <end position="517"/>
    </location>
</feature>
<keyword evidence="5" id="KW-0677">Repeat</keyword>
<evidence type="ECO:0000256" key="3">
    <source>
        <dbReference type="ARBA" id="ARBA00022692"/>
    </source>
</evidence>
<keyword evidence="7 9" id="KW-0472">Membrane</keyword>
<dbReference type="Gene3D" id="3.80.10.10">
    <property type="entry name" value="Ribonuclease Inhibitor"/>
    <property type="match status" value="2"/>
</dbReference>
<proteinExistence type="predicted"/>
<dbReference type="GO" id="GO:0005886">
    <property type="term" value="C:plasma membrane"/>
    <property type="evidence" value="ECO:0007669"/>
    <property type="project" value="TreeGrafter"/>
</dbReference>
<keyword evidence="3 9" id="KW-0812">Transmembrane</keyword>
<organism evidence="11 12">
    <name type="scientific">Crassostrea virginica</name>
    <name type="common">Eastern oyster</name>
    <dbReference type="NCBI Taxonomy" id="6565"/>
    <lineage>
        <taxon>Eukaryota</taxon>
        <taxon>Metazoa</taxon>
        <taxon>Spiralia</taxon>
        <taxon>Lophotrochozoa</taxon>
        <taxon>Mollusca</taxon>
        <taxon>Bivalvia</taxon>
        <taxon>Autobranchia</taxon>
        <taxon>Pteriomorphia</taxon>
        <taxon>Ostreida</taxon>
        <taxon>Ostreoidea</taxon>
        <taxon>Ostreidae</taxon>
        <taxon>Crassostrea</taxon>
    </lineage>
</organism>
<keyword evidence="11" id="KW-1185">Reference proteome</keyword>
<dbReference type="RefSeq" id="XP_022342656.1">
    <property type="nucleotide sequence ID" value="XM_022486948.1"/>
</dbReference>
<evidence type="ECO:0000313" key="12">
    <source>
        <dbReference type="RefSeq" id="XP_022342656.1"/>
    </source>
</evidence>